<evidence type="ECO:0000256" key="1">
    <source>
        <dbReference type="SAM" id="MobiDB-lite"/>
    </source>
</evidence>
<reference evidence="4" key="1">
    <citation type="journal article" date="2021" name="Microbiol. Resour. Announc.">
        <title>LGAAP: Leishmaniinae Genome Assembly and Annotation Pipeline.</title>
        <authorList>
            <person name="Almutairi H."/>
            <person name="Urbaniak M.D."/>
            <person name="Bates M.D."/>
            <person name="Jariyapan N."/>
            <person name="Kwakye-Nuako G."/>
            <person name="Thomaz-Soccol V."/>
            <person name="Al-Salem W.S."/>
            <person name="Dillon R.J."/>
            <person name="Bates P.A."/>
            <person name="Gatherer D."/>
        </authorList>
    </citation>
    <scope>NUCLEOTIDE SEQUENCE [LARGE SCALE GENOMIC DNA]</scope>
</reference>
<comment type="caution">
    <text evidence="3">The sequence shown here is derived from an EMBL/GenBank/DDBJ whole genome shotgun (WGS) entry which is preliminary data.</text>
</comment>
<organism evidence="3 4">
    <name type="scientific">Leishmania orientalis</name>
    <dbReference type="NCBI Taxonomy" id="2249476"/>
    <lineage>
        <taxon>Eukaryota</taxon>
        <taxon>Discoba</taxon>
        <taxon>Euglenozoa</taxon>
        <taxon>Kinetoplastea</taxon>
        <taxon>Metakinetoplastina</taxon>
        <taxon>Trypanosomatida</taxon>
        <taxon>Trypanosomatidae</taxon>
        <taxon>Leishmaniinae</taxon>
        <taxon>Leishmania</taxon>
    </lineage>
</organism>
<dbReference type="GeneID" id="92361769"/>
<dbReference type="Gene3D" id="3.10.20.90">
    <property type="entry name" value="Phosphatidylinositol 3-kinase Catalytic Subunit, Chain A, domain 1"/>
    <property type="match status" value="1"/>
</dbReference>
<proteinExistence type="predicted"/>
<feature type="domain" description="UBL3-like ubiquitin" evidence="2">
    <location>
        <begin position="35"/>
        <end position="128"/>
    </location>
</feature>
<keyword evidence="4" id="KW-1185">Reference proteome</keyword>
<evidence type="ECO:0000259" key="2">
    <source>
        <dbReference type="Pfam" id="PF13881"/>
    </source>
</evidence>
<accession>A0A836H5I0</accession>
<name>A0A836H5I0_9TRYP</name>
<evidence type="ECO:0000313" key="4">
    <source>
        <dbReference type="Proteomes" id="UP000674143"/>
    </source>
</evidence>
<feature type="compositionally biased region" description="Basic and acidic residues" evidence="1">
    <location>
        <begin position="148"/>
        <end position="161"/>
    </location>
</feature>
<gene>
    <name evidence="3" type="ORF">LSCM4_05905</name>
</gene>
<dbReference type="RefSeq" id="XP_067063608.1">
    <property type="nucleotide sequence ID" value="XM_067207835.1"/>
</dbReference>
<dbReference type="EMBL" id="JAFHLR010000021">
    <property type="protein sequence ID" value="KAG5479897.1"/>
    <property type="molecule type" value="Genomic_DNA"/>
</dbReference>
<dbReference type="InterPro" id="IPR039540">
    <property type="entry name" value="UBL3-like_ubiquitin_dom"/>
</dbReference>
<dbReference type="AlphaFoldDB" id="A0A836H5I0"/>
<sequence>MQRVRVRCVLTGACMPVYSGRVVQATIPLHQADGSATTVEAMKSQLRSNWPADMNELEDIMGEARICVLKAGCVLNDSDLLEKCLTTAERETCLVSAVETVEERKDALEKPSVLVHLVLQKNRTLPAETSKRERSKSGSTPEGGNSGEGHEVKKDSCCCLM</sequence>
<dbReference type="Pfam" id="PF13881">
    <property type="entry name" value="Rad60-SLD_2"/>
    <property type="match status" value="1"/>
</dbReference>
<feature type="region of interest" description="Disordered" evidence="1">
    <location>
        <begin position="125"/>
        <end position="161"/>
    </location>
</feature>
<protein>
    <recommendedName>
        <fullName evidence="2">UBL3-like ubiquitin domain-containing protein</fullName>
    </recommendedName>
</protein>
<dbReference type="Proteomes" id="UP000674143">
    <property type="component" value="Unassembled WGS sequence"/>
</dbReference>
<reference evidence="4" key="2">
    <citation type="journal article" date="2021" name="Sci. Data">
        <title>Chromosome-scale genome sequencing, assembly and annotation of six genomes from subfamily Leishmaniinae.</title>
        <authorList>
            <person name="Almutairi H."/>
            <person name="Urbaniak M.D."/>
            <person name="Bates M.D."/>
            <person name="Jariyapan N."/>
            <person name="Kwakye-Nuako G."/>
            <person name="Thomaz Soccol V."/>
            <person name="Al-Salem W.S."/>
            <person name="Dillon R.J."/>
            <person name="Bates P.A."/>
            <person name="Gatherer D."/>
        </authorList>
    </citation>
    <scope>NUCLEOTIDE SEQUENCE [LARGE SCALE GENOMIC DNA]</scope>
</reference>
<evidence type="ECO:0000313" key="3">
    <source>
        <dbReference type="EMBL" id="KAG5479897.1"/>
    </source>
</evidence>
<dbReference type="KEGG" id="loi:92361769"/>